<evidence type="ECO:0000256" key="1">
    <source>
        <dbReference type="SAM" id="Phobius"/>
    </source>
</evidence>
<gene>
    <name evidence="2" type="ORF">GALL_483570</name>
</gene>
<feature type="transmembrane region" description="Helical" evidence="1">
    <location>
        <begin position="20"/>
        <end position="42"/>
    </location>
</feature>
<dbReference type="AlphaFoldDB" id="A0A1J5PF82"/>
<sequence length="52" mass="5718">MLWQAFPTWIATIGQNDAALAVALSIFSLAFAWILLLALSAAQRRQKGTKRS</sequence>
<reference evidence="2" key="1">
    <citation type="submission" date="2016-10" db="EMBL/GenBank/DDBJ databases">
        <title>Sequence of Gallionella enrichment culture.</title>
        <authorList>
            <person name="Poehlein A."/>
            <person name="Muehling M."/>
            <person name="Daniel R."/>
        </authorList>
    </citation>
    <scope>NUCLEOTIDE SEQUENCE</scope>
</reference>
<comment type="caution">
    <text evidence="2">The sequence shown here is derived from an EMBL/GenBank/DDBJ whole genome shotgun (WGS) entry which is preliminary data.</text>
</comment>
<evidence type="ECO:0000313" key="2">
    <source>
        <dbReference type="EMBL" id="OIQ70038.1"/>
    </source>
</evidence>
<proteinExistence type="predicted"/>
<keyword evidence="1" id="KW-1133">Transmembrane helix</keyword>
<accession>A0A1J5PF82</accession>
<dbReference type="EMBL" id="MLJW01004402">
    <property type="protein sequence ID" value="OIQ70038.1"/>
    <property type="molecule type" value="Genomic_DNA"/>
</dbReference>
<name>A0A1J5PF82_9ZZZZ</name>
<organism evidence="2">
    <name type="scientific">mine drainage metagenome</name>
    <dbReference type="NCBI Taxonomy" id="410659"/>
    <lineage>
        <taxon>unclassified sequences</taxon>
        <taxon>metagenomes</taxon>
        <taxon>ecological metagenomes</taxon>
    </lineage>
</organism>
<keyword evidence="1" id="KW-0812">Transmembrane</keyword>
<keyword evidence="1" id="KW-0472">Membrane</keyword>
<protein>
    <submittedName>
        <fullName evidence="2">Uncharacterized protein</fullName>
    </submittedName>
</protein>